<dbReference type="AlphaFoldDB" id="A0A1Y5I0P6"/>
<organism evidence="1">
    <name type="scientific">Ostreococcus tauri</name>
    <name type="common">Marine green alga</name>
    <dbReference type="NCBI Taxonomy" id="70448"/>
    <lineage>
        <taxon>Eukaryota</taxon>
        <taxon>Viridiplantae</taxon>
        <taxon>Chlorophyta</taxon>
        <taxon>Mamiellophyceae</taxon>
        <taxon>Mamiellales</taxon>
        <taxon>Bathycoccaceae</taxon>
        <taxon>Ostreococcus</taxon>
    </lineage>
</organism>
<dbReference type="Proteomes" id="UP000195557">
    <property type="component" value="Unassembled WGS sequence"/>
</dbReference>
<evidence type="ECO:0000313" key="1">
    <source>
        <dbReference type="EMBL" id="OUS41633.1"/>
    </source>
</evidence>
<gene>
    <name evidence="1" type="ORF">BE221DRAFT_202257</name>
</gene>
<protein>
    <submittedName>
        <fullName evidence="1">Uncharacterized protein</fullName>
    </submittedName>
</protein>
<name>A0A1Y5I0P6_OSTTA</name>
<dbReference type="EMBL" id="KZ155840">
    <property type="protein sequence ID" value="OUS41633.1"/>
    <property type="molecule type" value="Genomic_DNA"/>
</dbReference>
<accession>A0A1Y5I0P6</accession>
<sequence>MMYARCTDVIFPTACGLLGSTGRANACTPRRNTSFKRFSHELTLAVFVPSPKTCASGRTFPSPARTGTTSPHTKHKCFVAPSFVHERTVPQSNADVLSVASA</sequence>
<reference evidence="1" key="1">
    <citation type="submission" date="2017-04" db="EMBL/GenBank/DDBJ databases">
        <title>Population genomics of picophytoplankton unveils novel chromosome hypervariability.</title>
        <authorList>
            <consortium name="DOE Joint Genome Institute"/>
            <person name="Blanc-Mathieu R."/>
            <person name="Krasovec M."/>
            <person name="Hebrard M."/>
            <person name="Yau S."/>
            <person name="Desgranges E."/>
            <person name="Martin J."/>
            <person name="Schackwitz W."/>
            <person name="Kuo A."/>
            <person name="Salin G."/>
            <person name="Donnadieu C."/>
            <person name="Desdevises Y."/>
            <person name="Sanchez-Ferandin S."/>
            <person name="Moreau H."/>
            <person name="Rivals E."/>
            <person name="Grigoriev I.V."/>
            <person name="Grimsley N."/>
            <person name="Eyre-Walker A."/>
            <person name="Piganeau G."/>
        </authorList>
    </citation>
    <scope>NUCLEOTIDE SEQUENCE [LARGE SCALE GENOMIC DNA]</scope>
    <source>
        <strain evidence="1">RCC 1115</strain>
    </source>
</reference>
<proteinExistence type="predicted"/>